<gene>
    <name evidence="2" type="ORF">THAOC_00559</name>
</gene>
<evidence type="ECO:0000256" key="1">
    <source>
        <dbReference type="SAM" id="MobiDB-lite"/>
    </source>
</evidence>
<organism evidence="2 3">
    <name type="scientific">Thalassiosira oceanica</name>
    <name type="common">Marine diatom</name>
    <dbReference type="NCBI Taxonomy" id="159749"/>
    <lineage>
        <taxon>Eukaryota</taxon>
        <taxon>Sar</taxon>
        <taxon>Stramenopiles</taxon>
        <taxon>Ochrophyta</taxon>
        <taxon>Bacillariophyta</taxon>
        <taxon>Coscinodiscophyceae</taxon>
        <taxon>Thalassiosirophycidae</taxon>
        <taxon>Thalassiosirales</taxon>
        <taxon>Thalassiosiraceae</taxon>
        <taxon>Thalassiosira</taxon>
    </lineage>
</organism>
<accession>K0TRD3</accession>
<dbReference type="Proteomes" id="UP000266841">
    <property type="component" value="Unassembled WGS sequence"/>
</dbReference>
<name>K0TRD3_THAOC</name>
<dbReference type="AlphaFoldDB" id="K0TRD3"/>
<proteinExistence type="predicted"/>
<evidence type="ECO:0000313" key="3">
    <source>
        <dbReference type="Proteomes" id="UP000266841"/>
    </source>
</evidence>
<protein>
    <submittedName>
        <fullName evidence="2">Uncharacterized protein</fullName>
    </submittedName>
</protein>
<comment type="caution">
    <text evidence="2">The sequence shown here is derived from an EMBL/GenBank/DDBJ whole genome shotgun (WGS) entry which is preliminary data.</text>
</comment>
<feature type="compositionally biased region" description="Basic and acidic residues" evidence="1">
    <location>
        <begin position="16"/>
        <end position="35"/>
    </location>
</feature>
<feature type="region of interest" description="Disordered" evidence="1">
    <location>
        <begin position="1"/>
        <end position="56"/>
    </location>
</feature>
<evidence type="ECO:0000313" key="2">
    <source>
        <dbReference type="EMBL" id="EJK77597.1"/>
    </source>
</evidence>
<reference evidence="2 3" key="1">
    <citation type="journal article" date="2012" name="Genome Biol.">
        <title>Genome and low-iron response of an oceanic diatom adapted to chronic iron limitation.</title>
        <authorList>
            <person name="Lommer M."/>
            <person name="Specht M."/>
            <person name="Roy A.S."/>
            <person name="Kraemer L."/>
            <person name="Andreson R."/>
            <person name="Gutowska M.A."/>
            <person name="Wolf J."/>
            <person name="Bergner S.V."/>
            <person name="Schilhabel M.B."/>
            <person name="Klostermeier U.C."/>
            <person name="Beiko R.G."/>
            <person name="Rosenstiel P."/>
            <person name="Hippler M."/>
            <person name="Laroche J."/>
        </authorList>
    </citation>
    <scope>NUCLEOTIDE SEQUENCE [LARGE SCALE GENOMIC DNA]</scope>
    <source>
        <strain evidence="2 3">CCMP1005</strain>
    </source>
</reference>
<keyword evidence="3" id="KW-1185">Reference proteome</keyword>
<sequence>TYEKQEKTKKTMASSEVEREANRQRCRRGAAEKPNTDIGPEGGVDGPRWTRGAAGT</sequence>
<dbReference type="EMBL" id="AGNL01000657">
    <property type="protein sequence ID" value="EJK77597.1"/>
    <property type="molecule type" value="Genomic_DNA"/>
</dbReference>
<feature type="non-terminal residue" evidence="2">
    <location>
        <position position="1"/>
    </location>
</feature>